<dbReference type="InterPro" id="IPR000262">
    <property type="entry name" value="FMN-dep_DH"/>
</dbReference>
<dbReference type="SUPFAM" id="SSF51395">
    <property type="entry name" value="FMN-linked oxidoreductases"/>
    <property type="match status" value="1"/>
</dbReference>
<evidence type="ECO:0000313" key="3">
    <source>
        <dbReference type="EMBL" id="NOJ50829.1"/>
    </source>
</evidence>
<organism evidence="3 4">
    <name type="scientific">Bradyrhizobium archetypum</name>
    <dbReference type="NCBI Taxonomy" id="2721160"/>
    <lineage>
        <taxon>Bacteria</taxon>
        <taxon>Pseudomonadati</taxon>
        <taxon>Pseudomonadota</taxon>
        <taxon>Alphaproteobacteria</taxon>
        <taxon>Hyphomicrobiales</taxon>
        <taxon>Nitrobacteraceae</taxon>
        <taxon>Bradyrhizobium</taxon>
    </lineage>
</organism>
<accession>A0A7Y4HAV3</accession>
<protein>
    <submittedName>
        <fullName evidence="3">Alpha-hydroxy-acid oxidizing protein</fullName>
    </submittedName>
</protein>
<comment type="cofactor">
    <cofactor evidence="1">
        <name>FMN</name>
        <dbReference type="ChEBI" id="CHEBI:58210"/>
    </cofactor>
</comment>
<keyword evidence="4" id="KW-1185">Reference proteome</keyword>
<dbReference type="Gene3D" id="3.20.20.70">
    <property type="entry name" value="Aldolase class I"/>
    <property type="match status" value="1"/>
</dbReference>
<feature type="domain" description="FMN-dependent dehydrogenase" evidence="2">
    <location>
        <begin position="15"/>
        <end position="114"/>
    </location>
</feature>
<evidence type="ECO:0000313" key="4">
    <source>
        <dbReference type="Proteomes" id="UP000528734"/>
    </source>
</evidence>
<dbReference type="GO" id="GO:0016491">
    <property type="term" value="F:oxidoreductase activity"/>
    <property type="evidence" value="ECO:0007669"/>
    <property type="project" value="InterPro"/>
</dbReference>
<name>A0A7Y4HAV3_9BRAD</name>
<dbReference type="EMBL" id="JAAVLW010000017">
    <property type="protein sequence ID" value="NOJ50829.1"/>
    <property type="molecule type" value="Genomic_DNA"/>
</dbReference>
<proteinExistence type="predicted"/>
<gene>
    <name evidence="3" type="ORF">HCN50_32160</name>
</gene>
<dbReference type="InterPro" id="IPR013785">
    <property type="entry name" value="Aldolase_TIM"/>
</dbReference>
<comment type="caution">
    <text evidence="3">The sequence shown here is derived from an EMBL/GenBank/DDBJ whole genome shotgun (WGS) entry which is preliminary data.</text>
</comment>
<evidence type="ECO:0000259" key="2">
    <source>
        <dbReference type="Pfam" id="PF01070"/>
    </source>
</evidence>
<dbReference type="AlphaFoldDB" id="A0A7Y4HAV3"/>
<evidence type="ECO:0000256" key="1">
    <source>
        <dbReference type="ARBA" id="ARBA00001917"/>
    </source>
</evidence>
<reference evidence="3 4" key="1">
    <citation type="submission" date="2020-03" db="EMBL/GenBank/DDBJ databases">
        <title>Bradyrhizobium diversity isolated from nodules of Muelleranthus trifoliolatus.</title>
        <authorList>
            <person name="Klepa M."/>
            <person name="Helene L."/>
            <person name="Hungria M."/>
        </authorList>
    </citation>
    <scope>NUCLEOTIDE SEQUENCE [LARGE SCALE GENOMIC DNA]</scope>
    <source>
        <strain evidence="3 4">WSM 1744</strain>
    </source>
</reference>
<dbReference type="Pfam" id="PF01070">
    <property type="entry name" value="FMN_dh"/>
    <property type="match status" value="1"/>
</dbReference>
<dbReference type="Proteomes" id="UP000528734">
    <property type="component" value="Unassembled WGS sequence"/>
</dbReference>
<sequence length="119" mass="12518">MPAATGQGSHDVGVTRRPLSGRSYAHLFCISPVSLVGRPNADLMLAQTAQEANIPYLMLSASNASIEAAAKVAPHKHAFISVARPSPRSSRPWCAGPHDLALSTLVVTVDLPVTLEPRA</sequence>